<feature type="active site" description="Charge relay system" evidence="6">
    <location>
        <position position="323"/>
    </location>
</feature>
<proteinExistence type="inferred from homology"/>
<dbReference type="InterPro" id="IPR034202">
    <property type="entry name" value="Subtilisin_Carlsberg-like"/>
</dbReference>
<protein>
    <submittedName>
        <fullName evidence="8">Subtilisin Carlsberg</fullName>
        <ecNumber evidence="8">3.4.21.62</ecNumber>
    </submittedName>
</protein>
<feature type="domain" description="Peptidase S8/S53" evidence="7">
    <location>
        <begin position="127"/>
        <end position="368"/>
    </location>
</feature>
<dbReference type="PROSITE" id="PS51892">
    <property type="entry name" value="SUBTILASE"/>
    <property type="match status" value="1"/>
</dbReference>
<evidence type="ECO:0000256" key="3">
    <source>
        <dbReference type="ARBA" id="ARBA00022723"/>
    </source>
</evidence>
<name>A0A158RGW0_BACC3</name>
<reference evidence="8 9" key="1">
    <citation type="submission" date="2009-02" db="EMBL/GenBank/DDBJ databases">
        <title>Genome sequence of Bacillus cereus 03BB102.</title>
        <authorList>
            <person name="Dodson R.J."/>
            <person name="Jackson P."/>
            <person name="Munk A.C."/>
            <person name="Brettin T."/>
            <person name="Bruce D."/>
            <person name="Detter C."/>
            <person name="Tapia R."/>
            <person name="Han C."/>
            <person name="Sutton G."/>
            <person name="Sims D."/>
        </authorList>
    </citation>
    <scope>NUCLEOTIDE SEQUENCE [LARGE SCALE GENOMIC DNA]</scope>
    <source>
        <strain evidence="8 9">03BB102</strain>
    </source>
</reference>
<evidence type="ECO:0000256" key="2">
    <source>
        <dbReference type="ARBA" id="ARBA00022670"/>
    </source>
</evidence>
<comment type="similarity">
    <text evidence="1 6">Belongs to the peptidase S8 family.</text>
</comment>
<accession>A0A158RGW0</accession>
<dbReference type="Proteomes" id="UP000002210">
    <property type="component" value="Chromosome"/>
</dbReference>
<dbReference type="Gene3D" id="3.40.50.200">
    <property type="entry name" value="Peptidase S8/S53 domain"/>
    <property type="match status" value="1"/>
</dbReference>
<keyword evidence="3" id="KW-0479">Metal-binding</keyword>
<evidence type="ECO:0000256" key="4">
    <source>
        <dbReference type="ARBA" id="ARBA00022801"/>
    </source>
</evidence>
<dbReference type="InterPro" id="IPR000209">
    <property type="entry name" value="Peptidase_S8/S53_dom"/>
</dbReference>
<dbReference type="Pfam" id="PF00082">
    <property type="entry name" value="Peptidase_S8"/>
    <property type="match status" value="1"/>
</dbReference>
<dbReference type="GO" id="GO:0006508">
    <property type="term" value="P:proteolysis"/>
    <property type="evidence" value="ECO:0007669"/>
    <property type="project" value="UniProtKB-KW"/>
</dbReference>
<dbReference type="EMBL" id="CP001407">
    <property type="protein sequence ID" value="ACO26248.1"/>
    <property type="molecule type" value="Genomic_DNA"/>
</dbReference>
<dbReference type="PROSITE" id="PS00136">
    <property type="entry name" value="SUBTILASE_ASP"/>
    <property type="match status" value="1"/>
</dbReference>
<dbReference type="GO" id="GO:0046872">
    <property type="term" value="F:metal ion binding"/>
    <property type="evidence" value="ECO:0007669"/>
    <property type="project" value="UniProtKB-KW"/>
</dbReference>
<dbReference type="PRINTS" id="PR00723">
    <property type="entry name" value="SUBTILISIN"/>
</dbReference>
<keyword evidence="4 6" id="KW-0378">Hydrolase</keyword>
<dbReference type="InterPro" id="IPR050131">
    <property type="entry name" value="Peptidase_S8_subtilisin-like"/>
</dbReference>
<dbReference type="CDD" id="cd07477">
    <property type="entry name" value="Peptidases_S8_Subtilisin_subset"/>
    <property type="match status" value="1"/>
</dbReference>
<evidence type="ECO:0000256" key="5">
    <source>
        <dbReference type="ARBA" id="ARBA00022825"/>
    </source>
</evidence>
<evidence type="ECO:0000256" key="6">
    <source>
        <dbReference type="PROSITE-ProRule" id="PRU01240"/>
    </source>
</evidence>
<gene>
    <name evidence="8" type="ordered locus">BCA_4942</name>
</gene>
<evidence type="ECO:0000313" key="8">
    <source>
        <dbReference type="EMBL" id="ACO26248.1"/>
    </source>
</evidence>
<dbReference type="PATRIC" id="fig|572264.18.peg.4888"/>
<dbReference type="EC" id="3.4.21.62" evidence="8"/>
<dbReference type="SUPFAM" id="SSF54897">
    <property type="entry name" value="Protease propeptides/inhibitors"/>
    <property type="match status" value="1"/>
</dbReference>
<feature type="active site" description="Charge relay system" evidence="6">
    <location>
        <position position="167"/>
    </location>
</feature>
<dbReference type="RefSeq" id="WP_000720245.1">
    <property type="nucleotide sequence ID" value="NC_012472.1"/>
</dbReference>
<evidence type="ECO:0000313" key="9">
    <source>
        <dbReference type="Proteomes" id="UP000002210"/>
    </source>
</evidence>
<evidence type="ECO:0000259" key="7">
    <source>
        <dbReference type="Pfam" id="PF00082"/>
    </source>
</evidence>
<keyword evidence="2 6" id="KW-0645">Protease</keyword>
<dbReference type="Gene3D" id="3.30.70.80">
    <property type="entry name" value="Peptidase S8 propeptide/proteinase inhibitor I9"/>
    <property type="match status" value="1"/>
</dbReference>
<dbReference type="KEGG" id="bcx:BCA_4942"/>
<dbReference type="PANTHER" id="PTHR43806:SF11">
    <property type="entry name" value="CEREVISIN-RELATED"/>
    <property type="match status" value="1"/>
</dbReference>
<sequence length="380" mass="41548">MKKIIIRNLPLFVFTVFSLLTFFFSELNEKNAFAAEHDIKKDYLIMFNNTVDEQLIVEHGGVIKETFENLPIIKAEFSYNPEKVLKHNSNVSEVEVDQTIKALGDSNTQTNPSMTQSKSINTIPFTGKGVSVAILDSGIDTEHTDLKIKDGISFVENHPSFDDDNGHGTHLAGIVAAQDNELGMTGIAPNVDLYAVKVLDKYTNGKYSTVVKGIDWAIEHNVNIVLMSLGGKKESAFFKEAMDKAYQKGILLIASAGNEGYKDGDTISYPAKFQSVVAVGALDKNDARGFLSSKGDELELMAPGVDILSTWKDGNYRLDSGTSMAAAHVVGVASLIFEKNPYLSNKQVREIMNKAAIPLGNAFEYGNGKINVDYALNMAD</sequence>
<keyword evidence="5 6" id="KW-0720">Serine protease</keyword>
<dbReference type="PANTHER" id="PTHR43806">
    <property type="entry name" value="PEPTIDASE S8"/>
    <property type="match status" value="1"/>
</dbReference>
<dbReference type="InterPro" id="IPR037045">
    <property type="entry name" value="S8pro/Inhibitor_I9_sf"/>
</dbReference>
<dbReference type="SUPFAM" id="SSF52743">
    <property type="entry name" value="Subtilisin-like"/>
    <property type="match status" value="1"/>
</dbReference>
<dbReference type="InterPro" id="IPR015500">
    <property type="entry name" value="Peptidase_S8_subtilisin-rel"/>
</dbReference>
<feature type="active site" description="Charge relay system" evidence="6">
    <location>
        <position position="136"/>
    </location>
</feature>
<evidence type="ECO:0000256" key="1">
    <source>
        <dbReference type="ARBA" id="ARBA00011073"/>
    </source>
</evidence>
<dbReference type="AlphaFoldDB" id="A0A158RGW0"/>
<dbReference type="InterPro" id="IPR023827">
    <property type="entry name" value="Peptidase_S8_Asp-AS"/>
</dbReference>
<dbReference type="InterPro" id="IPR036852">
    <property type="entry name" value="Peptidase_S8/S53_dom_sf"/>
</dbReference>
<dbReference type="GO" id="GO:0004252">
    <property type="term" value="F:serine-type endopeptidase activity"/>
    <property type="evidence" value="ECO:0007669"/>
    <property type="project" value="UniProtKB-UniRule"/>
</dbReference>
<organism evidence="8 9">
    <name type="scientific">Bacillus cereus (strain 03BB102)</name>
    <dbReference type="NCBI Taxonomy" id="572264"/>
    <lineage>
        <taxon>Bacteria</taxon>
        <taxon>Bacillati</taxon>
        <taxon>Bacillota</taxon>
        <taxon>Bacilli</taxon>
        <taxon>Bacillales</taxon>
        <taxon>Bacillaceae</taxon>
        <taxon>Bacillus</taxon>
        <taxon>Bacillus cereus group</taxon>
    </lineage>
</organism>